<comment type="caution">
    <text evidence="1">The sequence shown here is derived from an EMBL/GenBank/DDBJ whole genome shotgun (WGS) entry which is preliminary data.</text>
</comment>
<dbReference type="EMBL" id="BART01013756">
    <property type="protein sequence ID" value="GAG80742.1"/>
    <property type="molecule type" value="Genomic_DNA"/>
</dbReference>
<gene>
    <name evidence="1" type="ORF">S01H4_27925</name>
</gene>
<dbReference type="AlphaFoldDB" id="X1BHQ3"/>
<name>X1BHQ3_9ZZZZ</name>
<proteinExistence type="predicted"/>
<accession>X1BHQ3</accession>
<evidence type="ECO:0008006" key="2">
    <source>
        <dbReference type="Google" id="ProtNLM"/>
    </source>
</evidence>
<protein>
    <recommendedName>
        <fullName evidence="2">UDP-N-acetylglucosamine 2-epimerase domain-containing protein</fullName>
    </recommendedName>
</protein>
<organism evidence="1">
    <name type="scientific">marine sediment metagenome</name>
    <dbReference type="NCBI Taxonomy" id="412755"/>
    <lineage>
        <taxon>unclassified sequences</taxon>
        <taxon>metagenomes</taxon>
        <taxon>ecological metagenomes</taxon>
    </lineage>
</organism>
<evidence type="ECO:0000313" key="1">
    <source>
        <dbReference type="EMBL" id="GAG80742.1"/>
    </source>
</evidence>
<reference evidence="1" key="1">
    <citation type="journal article" date="2014" name="Front. Microbiol.">
        <title>High frequency of phylogenetically diverse reductive dehalogenase-homologous genes in deep subseafloor sedimentary metagenomes.</title>
        <authorList>
            <person name="Kawai M."/>
            <person name="Futagami T."/>
            <person name="Toyoda A."/>
            <person name="Takaki Y."/>
            <person name="Nishi S."/>
            <person name="Hori S."/>
            <person name="Arai W."/>
            <person name="Tsubouchi T."/>
            <person name="Morono Y."/>
            <person name="Uchiyama I."/>
            <person name="Ito T."/>
            <person name="Fujiyama A."/>
            <person name="Inagaki F."/>
            <person name="Takami H."/>
        </authorList>
    </citation>
    <scope>NUCLEOTIDE SEQUENCE</scope>
    <source>
        <strain evidence="1">Expedition CK06-06</strain>
    </source>
</reference>
<sequence>MGGKYFFSDKLRNGCILKEIPVVKKRNGIRNDNQNILVALDGVDTQIVLLEWVLEHAKALSDFKFYIRFHPNISAKRSLDQCINYFPDNVEISHKNLTQDIENSFCVLYRHSSVGIQAILNEVPAIYLAIDSPLSGDPIEELT</sequence>
<feature type="non-terminal residue" evidence="1">
    <location>
        <position position="143"/>
    </location>
</feature>